<sequence>MILPDLKLYRQEFADKGIDYPLPVSPAAAGGLLAQLPKAAGNGWPFDSETGPNVYSKDIDWPKITIVTPSYNQAAYLEKTIRSVLLQNYPNLEYIIIDGDSTDESEAIIKKYSPWLSYWQSKPDRGQSHAINMGFSLASGDYYAWINSDDYYLEGVFNLVATTFNGSKKPAFVYGYAYDLDESEKLSLIKVAPFPDYFIKIPTLAQPSCFWRASIHQPIWEEMHCALDYELWLRLVKGHKRSRLKQPLSVAHVHQNAKTTNPTMAAKWQEDHVKMWAADAHGPVHEWKRISFLNRIRMKLYHLLKII</sequence>
<dbReference type="SUPFAM" id="SSF53448">
    <property type="entry name" value="Nucleotide-diphospho-sugar transferases"/>
    <property type="match status" value="1"/>
</dbReference>
<dbReference type="AlphaFoldDB" id="A0A4Y8SQL8"/>
<dbReference type="InterPro" id="IPR001173">
    <property type="entry name" value="Glyco_trans_2-like"/>
</dbReference>
<dbReference type="Pfam" id="PF00535">
    <property type="entry name" value="Glycos_transf_2"/>
    <property type="match status" value="1"/>
</dbReference>
<dbReference type="Proteomes" id="UP000297540">
    <property type="component" value="Unassembled WGS sequence"/>
</dbReference>
<dbReference type="EMBL" id="SOZE01000001">
    <property type="protein sequence ID" value="TFF40870.1"/>
    <property type="molecule type" value="Genomic_DNA"/>
</dbReference>
<evidence type="ECO:0000313" key="3">
    <source>
        <dbReference type="Proteomes" id="UP000297540"/>
    </source>
</evidence>
<dbReference type="OrthoDB" id="9788101at2"/>
<evidence type="ECO:0000313" key="2">
    <source>
        <dbReference type="EMBL" id="TFF40870.1"/>
    </source>
</evidence>
<feature type="domain" description="Glycosyltransferase 2-like" evidence="1">
    <location>
        <begin position="65"/>
        <end position="166"/>
    </location>
</feature>
<dbReference type="CDD" id="cd06433">
    <property type="entry name" value="GT_2_WfgS_like"/>
    <property type="match status" value="1"/>
</dbReference>
<name>A0A4Y8SQL8_9SPHI</name>
<gene>
    <name evidence="2" type="ORF">E2R66_01455</name>
</gene>
<dbReference type="GO" id="GO:0016758">
    <property type="term" value="F:hexosyltransferase activity"/>
    <property type="evidence" value="ECO:0007669"/>
    <property type="project" value="UniProtKB-ARBA"/>
</dbReference>
<dbReference type="RefSeq" id="WP_133229568.1">
    <property type="nucleotide sequence ID" value="NZ_SOZE01000001.1"/>
</dbReference>
<accession>A0A4Y8SQL8</accession>
<dbReference type="Gene3D" id="3.90.550.10">
    <property type="entry name" value="Spore Coat Polysaccharide Biosynthesis Protein SpsA, Chain A"/>
    <property type="match status" value="1"/>
</dbReference>
<comment type="caution">
    <text evidence="2">The sequence shown here is derived from an EMBL/GenBank/DDBJ whole genome shotgun (WGS) entry which is preliminary data.</text>
</comment>
<dbReference type="InterPro" id="IPR029044">
    <property type="entry name" value="Nucleotide-diphossugar_trans"/>
</dbReference>
<protein>
    <submittedName>
        <fullName evidence="2">Glycosyltransferase</fullName>
    </submittedName>
</protein>
<reference evidence="2 3" key="1">
    <citation type="journal article" date="2017" name="Int. J. Syst. Evol. Microbiol.">
        <title>Mucilaginibacterpsychrotolerans sp. nov., isolated from peatlands.</title>
        <authorList>
            <person name="Deng Y."/>
            <person name="Shen L."/>
            <person name="Xu B."/>
            <person name="Liu Y."/>
            <person name="Gu Z."/>
            <person name="Liu H."/>
            <person name="Zhou Y."/>
        </authorList>
    </citation>
    <scope>NUCLEOTIDE SEQUENCE [LARGE SCALE GENOMIC DNA]</scope>
    <source>
        <strain evidence="2 3">NH7-4</strain>
    </source>
</reference>
<proteinExistence type="predicted"/>
<dbReference type="PANTHER" id="PTHR22916">
    <property type="entry name" value="GLYCOSYLTRANSFERASE"/>
    <property type="match status" value="1"/>
</dbReference>
<dbReference type="PANTHER" id="PTHR22916:SF65">
    <property type="entry name" value="SLR1065 PROTEIN"/>
    <property type="match status" value="1"/>
</dbReference>
<keyword evidence="2" id="KW-0808">Transferase</keyword>
<evidence type="ECO:0000259" key="1">
    <source>
        <dbReference type="Pfam" id="PF00535"/>
    </source>
</evidence>
<organism evidence="2 3">
    <name type="scientific">Mucilaginibacter psychrotolerans</name>
    <dbReference type="NCBI Taxonomy" id="1524096"/>
    <lineage>
        <taxon>Bacteria</taxon>
        <taxon>Pseudomonadati</taxon>
        <taxon>Bacteroidota</taxon>
        <taxon>Sphingobacteriia</taxon>
        <taxon>Sphingobacteriales</taxon>
        <taxon>Sphingobacteriaceae</taxon>
        <taxon>Mucilaginibacter</taxon>
    </lineage>
</organism>
<keyword evidence="3" id="KW-1185">Reference proteome</keyword>